<name>A0ACB5UDQ6_9FIRM</name>
<comment type="caution">
    <text evidence="1">The sequence shown here is derived from an EMBL/GenBank/DDBJ whole genome shotgun (WGS) entry which is preliminary data.</text>
</comment>
<sequence>MNIKKIISQVLLLVLLVSIVSIDTHATVPSKVRVYETQSLDGGVKLRWSTISNATSYIVKRAETRLGNYTVIEDNLLENTYEDTELENAKTYYYKVIAKNAEGKGQESEIVEATPSKSNYLWIEIYGFNSSIAKLELFDEKDNKIYFDEGSFNDPTIRGSYYNWVSAIKNDGVFLNSANSNTYNSDYIPTTRIGLKLKPHIGIKKISFNGYGIRANFYETIETSYSKNPQTFGEVIFTNANNTKYEILRSGLEAQGKDKEVSLQWNSVASVKSYMIKRAEYQTGPFNVIEGNILTTRYTDKTVDNQKTYYYKVEAQDLLGNIIDLGTVSAKTTKCMFVIMELFESNNTTYNSSRLYELNILDNNDDIINYRVSQTACFNTPIDYDPESRIYKKENHYYRYGNLHDNNDTKYIGSQLGNGQWARFILKLDDNIGISKINLWTGNDYAPKKVTFFTALSYDYENNLKLRKNTNFAFFSEKTLANTGELIKYEFTQTSPNTPQGVNAISQDTRVNIKWNKVDNADSYKIKRSTSPSGPYTVIQEDIVDLQYTDTGVINGTEYYYVVSAVNKGGESNNSLEASVIPSAKLPQTPTGLTAKSQQNGINLSWNPIYNASSYTIKRSETAGGPYETILENTTDTSFSDSGLIFGTTYYYVITANNSIGISNNSEEIQGTPGQVLPEKPINIITKVKENNVYLTWDTANHAVSYNVMRSETEDGTYNVIENVKGISYKDVTAESDKTYFYKIIAVNEQGESETSEQVRVVVKDNIEQKILLSLTMKNGSTKEYVITHSQLVKFMSWYQDNTVKKGLPYFTLIAKNRYGAYKSSKKYILFDSIMAIDVKEVQSN</sequence>
<proteinExistence type="predicted"/>
<reference evidence="1" key="1">
    <citation type="submission" date="2023-09" db="EMBL/GenBank/DDBJ databases">
        <title>Vallitalea sediminicola and Vallitalea maricola sp. nov., anaerobic bacteria isolated from marine sediment.</title>
        <authorList>
            <person name="Hirano S."/>
            <person name="Maeda A."/>
            <person name="Terahara T."/>
            <person name="Mori K."/>
            <person name="Hamada M."/>
            <person name="Matsumoto R."/>
            <person name="Kobayashi T."/>
        </authorList>
    </citation>
    <scope>NUCLEOTIDE SEQUENCE</scope>
    <source>
        <strain evidence="1">AN17-2</strain>
    </source>
</reference>
<organism evidence="1 2">
    <name type="scientific">Vallitalea maricola</name>
    <dbReference type="NCBI Taxonomy" id="3074433"/>
    <lineage>
        <taxon>Bacteria</taxon>
        <taxon>Bacillati</taxon>
        <taxon>Bacillota</taxon>
        <taxon>Clostridia</taxon>
        <taxon>Lachnospirales</taxon>
        <taxon>Vallitaleaceae</taxon>
        <taxon>Vallitalea</taxon>
    </lineage>
</organism>
<keyword evidence="2" id="KW-1185">Reference proteome</keyword>
<evidence type="ECO:0000313" key="2">
    <source>
        <dbReference type="Proteomes" id="UP001374599"/>
    </source>
</evidence>
<gene>
    <name evidence="1" type="ORF">AN2V17_02350</name>
</gene>
<dbReference type="Proteomes" id="UP001374599">
    <property type="component" value="Unassembled WGS sequence"/>
</dbReference>
<evidence type="ECO:0000313" key="1">
    <source>
        <dbReference type="EMBL" id="GMQ61007.1"/>
    </source>
</evidence>
<protein>
    <submittedName>
        <fullName evidence="1">Uncharacterized protein</fullName>
    </submittedName>
</protein>
<dbReference type="EMBL" id="BTPU01000003">
    <property type="protein sequence ID" value="GMQ61007.1"/>
    <property type="molecule type" value="Genomic_DNA"/>
</dbReference>
<accession>A0ACB5UDQ6</accession>